<dbReference type="PANTHER" id="PTHR11851:SF134">
    <property type="entry name" value="ZINC-DEPENDENT PROTEASE"/>
    <property type="match status" value="1"/>
</dbReference>
<dbReference type="KEGG" id="aft:BBF96_04465"/>
<keyword evidence="4" id="KW-1185">Reference proteome</keyword>
<dbReference type="InterPro" id="IPR011249">
    <property type="entry name" value="Metalloenz_LuxS/M16"/>
</dbReference>
<dbReference type="InterPro" id="IPR007863">
    <property type="entry name" value="Peptidase_M16_C"/>
</dbReference>
<evidence type="ECO:0000259" key="1">
    <source>
        <dbReference type="Pfam" id="PF00675"/>
    </source>
</evidence>
<dbReference type="PANTHER" id="PTHR11851">
    <property type="entry name" value="METALLOPROTEASE"/>
    <property type="match status" value="1"/>
</dbReference>
<organism evidence="3 4">
    <name type="scientific">Anoxybacter fermentans</name>
    <dbReference type="NCBI Taxonomy" id="1323375"/>
    <lineage>
        <taxon>Bacteria</taxon>
        <taxon>Bacillati</taxon>
        <taxon>Bacillota</taxon>
        <taxon>Clostridia</taxon>
        <taxon>Halanaerobiales</taxon>
        <taxon>Anoxybacter</taxon>
    </lineage>
</organism>
<dbReference type="Pfam" id="PF00675">
    <property type="entry name" value="Peptidase_M16"/>
    <property type="match status" value="1"/>
</dbReference>
<keyword evidence="3" id="KW-0645">Protease</keyword>
<dbReference type="GO" id="GO:0006508">
    <property type="term" value="P:proteolysis"/>
    <property type="evidence" value="ECO:0007669"/>
    <property type="project" value="UniProtKB-KW"/>
</dbReference>
<feature type="domain" description="Peptidase M16 N-terminal" evidence="1">
    <location>
        <begin position="63"/>
        <end position="175"/>
    </location>
</feature>
<sequence>MKKMHDPVIDETIYFDVLENGLPVYIMPKVGFKQKYAAFATNYGSIDNRFRVAGEKNIVTVPNGIAHFLEHKMFEDEDVNVFDKFAYYGANVNAYTTYTTTSYFFDTCDNFAECLELLLDFVQYLYLTDETVEKEKGIIAQEILMYEDDPDWMAYLNLLKALFHVHPVREDIAGTIESISQINRELILKCYNIFYHPSNMILFVVGDLDPEWVFELVYENQIKKDYTIQPFIERFYPNEPKTIFKKRVESSMPVSRPIYKLGFKEQKTGEDGNLLLKKELATNMLLEILVGKGSELYQKLYASGLIDDSFSISYSGERDHGMTVLGGQTSDPERLHAALIEGIQAKMGQIKEEELERVRKRLIGDYITIFDSLSSIVQNFIAYHFRNMNLFHELKILNEITLDYLEERFEEHFNLANHAVSIIYPL</sequence>
<dbReference type="EMBL" id="CP016379">
    <property type="protein sequence ID" value="AZR74820.1"/>
    <property type="molecule type" value="Genomic_DNA"/>
</dbReference>
<reference evidence="3 4" key="1">
    <citation type="submission" date="2016-07" db="EMBL/GenBank/DDBJ databases">
        <title>Genome and transcriptome analysis of iron-reducing fermentative bacteria Anoxybacter fermentans.</title>
        <authorList>
            <person name="Zeng X."/>
            <person name="Shao Z."/>
        </authorList>
    </citation>
    <scope>NUCLEOTIDE SEQUENCE [LARGE SCALE GENOMIC DNA]</scope>
    <source>
        <strain evidence="3 4">DY22613</strain>
    </source>
</reference>
<dbReference type="NCBIfam" id="NF047421">
    <property type="entry name" value="YfmH_fam"/>
    <property type="match status" value="1"/>
</dbReference>
<dbReference type="Gene3D" id="3.30.830.10">
    <property type="entry name" value="Metalloenzyme, LuxS/M16 peptidase-like"/>
    <property type="match status" value="2"/>
</dbReference>
<dbReference type="Pfam" id="PF05193">
    <property type="entry name" value="Peptidase_M16_C"/>
    <property type="match status" value="1"/>
</dbReference>
<name>A0A3S9T2S0_9FIRM</name>
<dbReference type="Proteomes" id="UP000267250">
    <property type="component" value="Chromosome"/>
</dbReference>
<feature type="domain" description="Peptidase M16 C-terminal" evidence="2">
    <location>
        <begin position="182"/>
        <end position="362"/>
    </location>
</feature>
<proteinExistence type="predicted"/>
<evidence type="ECO:0000313" key="4">
    <source>
        <dbReference type="Proteomes" id="UP000267250"/>
    </source>
</evidence>
<gene>
    <name evidence="3" type="ORF">BBF96_04465</name>
</gene>
<accession>A0A3S9T2S0</accession>
<protein>
    <submittedName>
        <fullName evidence="3">Zinc protease</fullName>
    </submittedName>
</protein>
<evidence type="ECO:0000259" key="2">
    <source>
        <dbReference type="Pfam" id="PF05193"/>
    </source>
</evidence>
<dbReference type="GO" id="GO:0046872">
    <property type="term" value="F:metal ion binding"/>
    <property type="evidence" value="ECO:0007669"/>
    <property type="project" value="InterPro"/>
</dbReference>
<dbReference type="AlphaFoldDB" id="A0A3S9T2S0"/>
<dbReference type="SUPFAM" id="SSF63411">
    <property type="entry name" value="LuxS/MPP-like metallohydrolase"/>
    <property type="match status" value="2"/>
</dbReference>
<dbReference type="InterPro" id="IPR011765">
    <property type="entry name" value="Pept_M16_N"/>
</dbReference>
<dbReference type="InterPro" id="IPR050361">
    <property type="entry name" value="MPP/UQCRC_Complex"/>
</dbReference>
<dbReference type="GO" id="GO:0008233">
    <property type="term" value="F:peptidase activity"/>
    <property type="evidence" value="ECO:0007669"/>
    <property type="project" value="UniProtKB-KW"/>
</dbReference>
<evidence type="ECO:0000313" key="3">
    <source>
        <dbReference type="EMBL" id="AZR74820.1"/>
    </source>
</evidence>
<keyword evidence="3" id="KW-0378">Hydrolase</keyword>